<evidence type="ECO:0000256" key="1">
    <source>
        <dbReference type="SAM" id="Coils"/>
    </source>
</evidence>
<gene>
    <name evidence="3" type="ORF">WMY93_004556</name>
</gene>
<name>A0AAW0PV60_9GOBI</name>
<organism evidence="3 4">
    <name type="scientific">Mugilogobius chulae</name>
    <name type="common">yellowstripe goby</name>
    <dbReference type="NCBI Taxonomy" id="88201"/>
    <lineage>
        <taxon>Eukaryota</taxon>
        <taxon>Metazoa</taxon>
        <taxon>Chordata</taxon>
        <taxon>Craniata</taxon>
        <taxon>Vertebrata</taxon>
        <taxon>Euteleostomi</taxon>
        <taxon>Actinopterygii</taxon>
        <taxon>Neopterygii</taxon>
        <taxon>Teleostei</taxon>
        <taxon>Neoteleostei</taxon>
        <taxon>Acanthomorphata</taxon>
        <taxon>Gobiaria</taxon>
        <taxon>Gobiiformes</taxon>
        <taxon>Gobioidei</taxon>
        <taxon>Gobiidae</taxon>
        <taxon>Gobionellinae</taxon>
        <taxon>Mugilogobius</taxon>
    </lineage>
</organism>
<feature type="domain" description="L1 transposable element RRM" evidence="2">
    <location>
        <begin position="83"/>
        <end position="177"/>
    </location>
</feature>
<dbReference type="Pfam" id="PF02994">
    <property type="entry name" value="Transposase_22"/>
    <property type="match status" value="1"/>
</dbReference>
<keyword evidence="1" id="KW-0175">Coiled coil</keyword>
<proteinExistence type="predicted"/>
<evidence type="ECO:0000259" key="2">
    <source>
        <dbReference type="Pfam" id="PF02994"/>
    </source>
</evidence>
<evidence type="ECO:0000313" key="4">
    <source>
        <dbReference type="Proteomes" id="UP001460270"/>
    </source>
</evidence>
<dbReference type="EMBL" id="JBBPFD010000003">
    <property type="protein sequence ID" value="KAK7933660.1"/>
    <property type="molecule type" value="Genomic_DNA"/>
</dbReference>
<protein>
    <recommendedName>
        <fullName evidence="2">L1 transposable element RRM domain-containing protein</fullName>
    </recommendedName>
</protein>
<reference evidence="4" key="1">
    <citation type="submission" date="2024-04" db="EMBL/GenBank/DDBJ databases">
        <title>Salinicola lusitanus LLJ914,a marine bacterium isolated from the Okinawa Trough.</title>
        <authorList>
            <person name="Li J."/>
        </authorList>
    </citation>
    <scope>NUCLEOTIDE SEQUENCE [LARGE SCALE GENOMIC DNA]</scope>
</reference>
<dbReference type="Gene3D" id="3.30.70.1820">
    <property type="entry name" value="L1 transposable element, RRM domain"/>
    <property type="match status" value="1"/>
</dbReference>
<keyword evidence="4" id="KW-1185">Reference proteome</keyword>
<feature type="coiled-coil region" evidence="1">
    <location>
        <begin position="18"/>
        <end position="59"/>
    </location>
</feature>
<accession>A0AAW0PV60</accession>
<sequence>MLDEANTDKEVVTNRTILQELREYRQEIKAEFAKTNNRLNEAENRIEGNERRLQDMEEALTGVLRMQEHLQEKLTDQECRSRRENVRKYGIPEGAEGSAKAMIPFIEQILRENLDIPATTDMQIERAHRALGRQPPPEAKPRSNLVKFQSYRMKEEVIWLAWQKKGFTLDNHKISLDHDYAPEILNKRKEYAEARRILKENKIRFQTLYPARLRGHYDDG</sequence>
<dbReference type="AlphaFoldDB" id="A0AAW0PV60"/>
<dbReference type="InterPro" id="IPR004244">
    <property type="entry name" value="Transposase_22"/>
</dbReference>
<dbReference type="InterPro" id="IPR043636">
    <property type="entry name" value="L1_RRM_dom"/>
</dbReference>
<dbReference type="PANTHER" id="PTHR11505">
    <property type="entry name" value="L1 TRANSPOSABLE ELEMENT-RELATED"/>
    <property type="match status" value="1"/>
</dbReference>
<comment type="caution">
    <text evidence="3">The sequence shown here is derived from an EMBL/GenBank/DDBJ whole genome shotgun (WGS) entry which is preliminary data.</text>
</comment>
<dbReference type="Proteomes" id="UP001460270">
    <property type="component" value="Unassembled WGS sequence"/>
</dbReference>
<evidence type="ECO:0000313" key="3">
    <source>
        <dbReference type="EMBL" id="KAK7933660.1"/>
    </source>
</evidence>